<dbReference type="AlphaFoldDB" id="A0A8X6L2Z4"/>
<comment type="caution">
    <text evidence="1">The sequence shown here is derived from an EMBL/GenBank/DDBJ whole genome shotgun (WGS) entry which is preliminary data.</text>
</comment>
<dbReference type="Proteomes" id="UP000887116">
    <property type="component" value="Unassembled WGS sequence"/>
</dbReference>
<organism evidence="1 2">
    <name type="scientific">Trichonephila clavata</name>
    <name type="common">Joro spider</name>
    <name type="synonym">Nephila clavata</name>
    <dbReference type="NCBI Taxonomy" id="2740835"/>
    <lineage>
        <taxon>Eukaryota</taxon>
        <taxon>Metazoa</taxon>
        <taxon>Ecdysozoa</taxon>
        <taxon>Arthropoda</taxon>
        <taxon>Chelicerata</taxon>
        <taxon>Arachnida</taxon>
        <taxon>Araneae</taxon>
        <taxon>Araneomorphae</taxon>
        <taxon>Entelegynae</taxon>
        <taxon>Araneoidea</taxon>
        <taxon>Nephilidae</taxon>
        <taxon>Trichonephila</taxon>
    </lineage>
</organism>
<evidence type="ECO:0000313" key="1">
    <source>
        <dbReference type="EMBL" id="GFQ95840.1"/>
    </source>
</evidence>
<protein>
    <submittedName>
        <fullName evidence="1">Histone-lysine N-methyltransferase SETMAR</fullName>
    </submittedName>
</protein>
<gene>
    <name evidence="1" type="primary">SETMAR_150</name>
    <name evidence="1" type="ORF">TNCT_159151</name>
</gene>
<name>A0A8X6L2Z4_TRICU</name>
<proteinExistence type="predicted"/>
<sequence>MHQPMKDVHGEDSLCRSSVMKWRKRFLVGRELLEDDARPGHAHHVITSEMIAEVNDLVLDNHRIKVDKIRRLRGISVCPTHTIMYQHLNCAQWDPYQLAAEQRNTRMALSLSNLQHYYEEEYRFLL</sequence>
<keyword evidence="2" id="KW-1185">Reference proteome</keyword>
<dbReference type="EMBL" id="BMAO01004619">
    <property type="protein sequence ID" value="GFQ95840.1"/>
    <property type="molecule type" value="Genomic_DNA"/>
</dbReference>
<evidence type="ECO:0000313" key="2">
    <source>
        <dbReference type="Proteomes" id="UP000887116"/>
    </source>
</evidence>
<accession>A0A8X6L2Z4</accession>
<dbReference type="OrthoDB" id="10017160at2759"/>
<reference evidence="1" key="1">
    <citation type="submission" date="2020-07" db="EMBL/GenBank/DDBJ databases">
        <title>Multicomponent nature underlies the extraordinary mechanical properties of spider dragline silk.</title>
        <authorList>
            <person name="Kono N."/>
            <person name="Nakamura H."/>
            <person name="Mori M."/>
            <person name="Yoshida Y."/>
            <person name="Ohtoshi R."/>
            <person name="Malay A.D."/>
            <person name="Moran D.A.P."/>
            <person name="Tomita M."/>
            <person name="Numata K."/>
            <person name="Arakawa K."/>
        </authorList>
    </citation>
    <scope>NUCLEOTIDE SEQUENCE</scope>
</reference>